<feature type="compositionally biased region" description="Polar residues" evidence="1">
    <location>
        <begin position="58"/>
        <end position="82"/>
    </location>
</feature>
<proteinExistence type="predicted"/>
<accession>A0A8D8JJE1</accession>
<organism evidence="2">
    <name type="scientific">Culex pipiens</name>
    <name type="common">House mosquito</name>
    <dbReference type="NCBI Taxonomy" id="7175"/>
    <lineage>
        <taxon>Eukaryota</taxon>
        <taxon>Metazoa</taxon>
        <taxon>Ecdysozoa</taxon>
        <taxon>Arthropoda</taxon>
        <taxon>Hexapoda</taxon>
        <taxon>Insecta</taxon>
        <taxon>Pterygota</taxon>
        <taxon>Neoptera</taxon>
        <taxon>Endopterygota</taxon>
        <taxon>Diptera</taxon>
        <taxon>Nematocera</taxon>
        <taxon>Culicoidea</taxon>
        <taxon>Culicidae</taxon>
        <taxon>Culicinae</taxon>
        <taxon>Culicini</taxon>
        <taxon>Culex</taxon>
        <taxon>Culex</taxon>
    </lineage>
</organism>
<dbReference type="EMBL" id="HBUE01286456">
    <property type="protein sequence ID" value="CAG6571743.1"/>
    <property type="molecule type" value="Transcribed_RNA"/>
</dbReference>
<sequence length="112" mass="11782">MFGRYPSSAGCGLCTGRIGSCAIADSTDFAGNLRRPSERFFGGRGSSVDTHPEPGPGSTASKARGTSTPHNATTGRTSEGSGTITYGTVWSAAVDCDHPFHVCLQQYERHQQ</sequence>
<reference evidence="2" key="1">
    <citation type="submission" date="2021-05" db="EMBL/GenBank/DDBJ databases">
        <authorList>
            <person name="Alioto T."/>
            <person name="Alioto T."/>
            <person name="Gomez Garrido J."/>
        </authorList>
    </citation>
    <scope>NUCLEOTIDE SEQUENCE</scope>
</reference>
<evidence type="ECO:0000256" key="1">
    <source>
        <dbReference type="SAM" id="MobiDB-lite"/>
    </source>
</evidence>
<name>A0A8D8JJE1_CULPI</name>
<dbReference type="EMBL" id="HBUE01123978">
    <property type="protein sequence ID" value="CAG6493658.1"/>
    <property type="molecule type" value="Transcribed_RNA"/>
</dbReference>
<evidence type="ECO:0000313" key="2">
    <source>
        <dbReference type="EMBL" id="CAG6571743.1"/>
    </source>
</evidence>
<dbReference type="EMBL" id="HBUE01180850">
    <property type="protein sequence ID" value="CAG6520177.1"/>
    <property type="molecule type" value="Transcribed_RNA"/>
</dbReference>
<dbReference type="EMBL" id="HBUE01123977">
    <property type="protein sequence ID" value="CAG6493656.1"/>
    <property type="molecule type" value="Transcribed_RNA"/>
</dbReference>
<dbReference type="AlphaFoldDB" id="A0A8D8JJE1"/>
<feature type="region of interest" description="Disordered" evidence="1">
    <location>
        <begin position="37"/>
        <end position="82"/>
    </location>
</feature>
<protein>
    <submittedName>
        <fullName evidence="2">(northern house mosquito) hypothetical protein</fullName>
    </submittedName>
</protein>